<organism evidence="1 2">
    <name type="scientific">Crenichthys baileyi</name>
    <name type="common">White River springfish</name>
    <dbReference type="NCBI Taxonomy" id="28760"/>
    <lineage>
        <taxon>Eukaryota</taxon>
        <taxon>Metazoa</taxon>
        <taxon>Chordata</taxon>
        <taxon>Craniata</taxon>
        <taxon>Vertebrata</taxon>
        <taxon>Euteleostomi</taxon>
        <taxon>Actinopterygii</taxon>
        <taxon>Neopterygii</taxon>
        <taxon>Teleostei</taxon>
        <taxon>Neoteleostei</taxon>
        <taxon>Acanthomorphata</taxon>
        <taxon>Ovalentaria</taxon>
        <taxon>Atherinomorphae</taxon>
        <taxon>Cyprinodontiformes</taxon>
        <taxon>Goodeidae</taxon>
        <taxon>Crenichthys</taxon>
    </lineage>
</organism>
<reference evidence="1 2" key="1">
    <citation type="submission" date="2021-06" db="EMBL/GenBank/DDBJ databases">
        <authorList>
            <person name="Palmer J.M."/>
        </authorList>
    </citation>
    <scope>NUCLEOTIDE SEQUENCE [LARGE SCALE GENOMIC DNA]</scope>
    <source>
        <strain evidence="1 2">MEX-2019</strain>
        <tissue evidence="1">Muscle</tissue>
    </source>
</reference>
<name>A0AAV9RI60_9TELE</name>
<dbReference type="Proteomes" id="UP001311232">
    <property type="component" value="Unassembled WGS sequence"/>
</dbReference>
<evidence type="ECO:0000313" key="2">
    <source>
        <dbReference type="Proteomes" id="UP001311232"/>
    </source>
</evidence>
<keyword evidence="2" id="KW-1185">Reference proteome</keyword>
<evidence type="ECO:0000313" key="1">
    <source>
        <dbReference type="EMBL" id="KAK5608645.1"/>
    </source>
</evidence>
<protein>
    <submittedName>
        <fullName evidence="1">Uncharacterized protein</fullName>
    </submittedName>
</protein>
<dbReference type="AlphaFoldDB" id="A0AAV9RI60"/>
<comment type="caution">
    <text evidence="1">The sequence shown here is derived from an EMBL/GenBank/DDBJ whole genome shotgun (WGS) entry which is preliminary data.</text>
</comment>
<accession>A0AAV9RI60</accession>
<sequence>MLAVILAHRASRDAHLSLAEDKQDPVAPAGLVKPLTSAIGLRRAAAAVPLRRSVRPARIAGSCGTPVSLSLCRSVGTRHT</sequence>
<dbReference type="EMBL" id="JAHHUM010001794">
    <property type="protein sequence ID" value="KAK5608645.1"/>
    <property type="molecule type" value="Genomic_DNA"/>
</dbReference>
<gene>
    <name evidence="1" type="ORF">CRENBAI_022656</name>
</gene>
<proteinExistence type="predicted"/>